<dbReference type="PROSITE" id="PS50931">
    <property type="entry name" value="HTH_LYSR"/>
    <property type="match status" value="1"/>
</dbReference>
<dbReference type="OrthoDB" id="79118at2"/>
<dbReference type="PANTHER" id="PTHR30346:SF29">
    <property type="entry name" value="LYSR SUBSTRATE-BINDING"/>
    <property type="match status" value="1"/>
</dbReference>
<sequence length="300" mass="31519">MVDLRQMEYFLAVVDHGGVTRAAAAICIAQPSLSQAIRGLERELGVELFHRTGRGLVLTAAGEALVAPARQVLCDATAARAAVAEVVGLRAGRLDIAAHAALTVDPLTPALATLRRRSPGISVGVREPRDDEELARLVRDGSCELALTYLPVPDLGLPVSALGSQQVWAVLPPGTPAPDGPLPVRALHDTPVIDIEGHGALRATVLAALASAGVRMRRATVTRHSEAVVPMVLAGAGTAFLTRWYADEAARGGAVVRALDSPMACRFAVVHRPGRLSPAARALLELLRRPEETRHAVGDP</sequence>
<gene>
    <name evidence="7" type="ORF">DKT69_04740</name>
    <name evidence="6" type="ORF">U2F25_25065</name>
</gene>
<dbReference type="Proteomes" id="UP000246050">
    <property type="component" value="Unassembled WGS sequence"/>
</dbReference>
<organism evidence="7 8">
    <name type="scientific">Micromonospora sicca</name>
    <dbReference type="NCBI Taxonomy" id="2202420"/>
    <lineage>
        <taxon>Bacteria</taxon>
        <taxon>Bacillati</taxon>
        <taxon>Actinomycetota</taxon>
        <taxon>Actinomycetes</taxon>
        <taxon>Micromonosporales</taxon>
        <taxon>Micromonosporaceae</taxon>
        <taxon>Micromonospora</taxon>
    </lineage>
</organism>
<dbReference type="CDD" id="cd05466">
    <property type="entry name" value="PBP2_LTTR_substrate"/>
    <property type="match status" value="1"/>
</dbReference>
<comment type="similarity">
    <text evidence="1">Belongs to the LysR transcriptional regulatory family.</text>
</comment>
<dbReference type="GO" id="GO:0003700">
    <property type="term" value="F:DNA-binding transcription factor activity"/>
    <property type="evidence" value="ECO:0007669"/>
    <property type="project" value="InterPro"/>
</dbReference>
<keyword evidence="4" id="KW-0804">Transcription</keyword>
<dbReference type="SUPFAM" id="SSF53850">
    <property type="entry name" value="Periplasmic binding protein-like II"/>
    <property type="match status" value="1"/>
</dbReference>
<dbReference type="SUPFAM" id="SSF46785">
    <property type="entry name" value="Winged helix' DNA-binding domain"/>
    <property type="match status" value="1"/>
</dbReference>
<dbReference type="InterPro" id="IPR000847">
    <property type="entry name" value="LysR_HTH_N"/>
</dbReference>
<dbReference type="Pfam" id="PF00126">
    <property type="entry name" value="HTH_1"/>
    <property type="match status" value="1"/>
</dbReference>
<dbReference type="PANTHER" id="PTHR30346">
    <property type="entry name" value="TRANSCRIPTIONAL DUAL REGULATOR HCAR-RELATED"/>
    <property type="match status" value="1"/>
</dbReference>
<keyword evidence="3" id="KW-0238">DNA-binding</keyword>
<dbReference type="PRINTS" id="PR00039">
    <property type="entry name" value="HTHLYSR"/>
</dbReference>
<evidence type="ECO:0000256" key="1">
    <source>
        <dbReference type="ARBA" id="ARBA00009437"/>
    </source>
</evidence>
<reference evidence="6 9" key="2">
    <citation type="submission" date="2023-12" db="EMBL/GenBank/DDBJ databases">
        <title>Micromonospora sp. nov., isolated from Atacama Desert.</title>
        <authorList>
            <person name="Carro L."/>
            <person name="Golinska P."/>
            <person name="Klenk H.-P."/>
            <person name="Goodfellow M."/>
        </authorList>
    </citation>
    <scope>NUCLEOTIDE SEQUENCE [LARGE SCALE GENOMIC DNA]</scope>
    <source>
        <strain evidence="6 9">4G53</strain>
    </source>
</reference>
<evidence type="ECO:0000313" key="9">
    <source>
        <dbReference type="Proteomes" id="UP001290101"/>
    </source>
</evidence>
<proteinExistence type="inferred from homology"/>
<dbReference type="Gene3D" id="3.40.190.290">
    <property type="match status" value="1"/>
</dbReference>
<dbReference type="InterPro" id="IPR036388">
    <property type="entry name" value="WH-like_DNA-bd_sf"/>
</dbReference>
<accession>A0A317DPL4</accession>
<evidence type="ECO:0000313" key="6">
    <source>
        <dbReference type="EMBL" id="MDZ5492702.1"/>
    </source>
</evidence>
<protein>
    <submittedName>
        <fullName evidence="7">LysR family transcriptional regulator</fullName>
    </submittedName>
</protein>
<dbReference type="FunFam" id="1.10.10.10:FF:000001">
    <property type="entry name" value="LysR family transcriptional regulator"/>
    <property type="match status" value="1"/>
</dbReference>
<keyword evidence="2" id="KW-0805">Transcription regulation</keyword>
<dbReference type="GO" id="GO:0032993">
    <property type="term" value="C:protein-DNA complex"/>
    <property type="evidence" value="ECO:0007669"/>
    <property type="project" value="TreeGrafter"/>
</dbReference>
<keyword evidence="9" id="KW-1185">Reference proteome</keyword>
<dbReference type="EMBL" id="QGKS01000110">
    <property type="protein sequence ID" value="PWR16578.1"/>
    <property type="molecule type" value="Genomic_DNA"/>
</dbReference>
<dbReference type="Gene3D" id="1.10.10.10">
    <property type="entry name" value="Winged helix-like DNA-binding domain superfamily/Winged helix DNA-binding domain"/>
    <property type="match status" value="1"/>
</dbReference>
<dbReference type="AlphaFoldDB" id="A0A317DPL4"/>
<dbReference type="Pfam" id="PF03466">
    <property type="entry name" value="LysR_substrate"/>
    <property type="match status" value="1"/>
</dbReference>
<comment type="caution">
    <text evidence="7">The sequence shown here is derived from an EMBL/GenBank/DDBJ whole genome shotgun (WGS) entry which is preliminary data.</text>
</comment>
<evidence type="ECO:0000256" key="3">
    <source>
        <dbReference type="ARBA" id="ARBA00023125"/>
    </source>
</evidence>
<dbReference type="Proteomes" id="UP001290101">
    <property type="component" value="Unassembled WGS sequence"/>
</dbReference>
<dbReference type="InterPro" id="IPR005119">
    <property type="entry name" value="LysR_subst-bd"/>
</dbReference>
<name>A0A317DPL4_9ACTN</name>
<evidence type="ECO:0000313" key="7">
    <source>
        <dbReference type="EMBL" id="PWR16578.1"/>
    </source>
</evidence>
<reference evidence="7 8" key="1">
    <citation type="submission" date="2018-05" db="EMBL/GenBank/DDBJ databases">
        <title>Micromonosporas from Atacama Desert.</title>
        <authorList>
            <person name="Carro L."/>
            <person name="Golinska P."/>
            <person name="Klenk H.-P."/>
            <person name="Goodfellow M."/>
        </authorList>
    </citation>
    <scope>NUCLEOTIDE SEQUENCE [LARGE SCALE GENOMIC DNA]</scope>
    <source>
        <strain evidence="7 8">4G51</strain>
    </source>
</reference>
<evidence type="ECO:0000313" key="8">
    <source>
        <dbReference type="Proteomes" id="UP000246050"/>
    </source>
</evidence>
<evidence type="ECO:0000256" key="4">
    <source>
        <dbReference type="ARBA" id="ARBA00023163"/>
    </source>
</evidence>
<dbReference type="EMBL" id="JAXOTQ010000035">
    <property type="protein sequence ID" value="MDZ5492702.1"/>
    <property type="molecule type" value="Genomic_DNA"/>
</dbReference>
<dbReference type="InterPro" id="IPR036390">
    <property type="entry name" value="WH_DNA-bd_sf"/>
</dbReference>
<evidence type="ECO:0000256" key="2">
    <source>
        <dbReference type="ARBA" id="ARBA00023015"/>
    </source>
</evidence>
<feature type="domain" description="HTH lysR-type" evidence="5">
    <location>
        <begin position="2"/>
        <end position="59"/>
    </location>
</feature>
<evidence type="ECO:0000259" key="5">
    <source>
        <dbReference type="PROSITE" id="PS50931"/>
    </source>
</evidence>
<dbReference type="GO" id="GO:0003677">
    <property type="term" value="F:DNA binding"/>
    <property type="evidence" value="ECO:0007669"/>
    <property type="project" value="UniProtKB-KW"/>
</dbReference>
<dbReference type="RefSeq" id="WP_109800372.1">
    <property type="nucleotide sequence ID" value="NZ_JAXOTQ010000035.1"/>
</dbReference>